<feature type="compositionally biased region" description="Basic and acidic residues" evidence="3">
    <location>
        <begin position="11"/>
        <end position="29"/>
    </location>
</feature>
<keyword evidence="2" id="KW-0677">Repeat</keyword>
<protein>
    <recommendedName>
        <fullName evidence="4">F-box domain-containing protein</fullName>
    </recommendedName>
</protein>
<evidence type="ECO:0000256" key="3">
    <source>
        <dbReference type="SAM" id="MobiDB-lite"/>
    </source>
</evidence>
<evidence type="ECO:0000313" key="6">
    <source>
        <dbReference type="Proteomes" id="UP000604825"/>
    </source>
</evidence>
<evidence type="ECO:0000256" key="1">
    <source>
        <dbReference type="ARBA" id="ARBA00022441"/>
    </source>
</evidence>
<name>A0A811R8E8_9POAL</name>
<dbReference type="InterPro" id="IPR001810">
    <property type="entry name" value="F-box_dom"/>
</dbReference>
<dbReference type="PROSITE" id="PS50181">
    <property type="entry name" value="FBOX"/>
    <property type="match status" value="1"/>
</dbReference>
<dbReference type="AlphaFoldDB" id="A0A811R8E8"/>
<accession>A0A811R8E8</accession>
<dbReference type="PANTHER" id="PTHR46344:SF27">
    <property type="entry name" value="KELCH REPEAT SUPERFAMILY PROTEIN"/>
    <property type="match status" value="1"/>
</dbReference>
<evidence type="ECO:0000259" key="4">
    <source>
        <dbReference type="PROSITE" id="PS50181"/>
    </source>
</evidence>
<keyword evidence="6" id="KW-1185">Reference proteome</keyword>
<keyword evidence="1" id="KW-0880">Kelch repeat</keyword>
<reference evidence="5" key="1">
    <citation type="submission" date="2020-10" db="EMBL/GenBank/DDBJ databases">
        <authorList>
            <person name="Han B."/>
            <person name="Lu T."/>
            <person name="Zhao Q."/>
            <person name="Huang X."/>
            <person name="Zhao Y."/>
        </authorList>
    </citation>
    <scope>NUCLEOTIDE SEQUENCE</scope>
</reference>
<dbReference type="Pfam" id="PF00646">
    <property type="entry name" value="F-box"/>
    <property type="match status" value="1"/>
</dbReference>
<evidence type="ECO:0000256" key="2">
    <source>
        <dbReference type="ARBA" id="ARBA00022737"/>
    </source>
</evidence>
<sequence length="388" mass="42950">MGAFLSSAASKEQHQQWEHDEAPRPDSSKKMRLSTSLCSHGHPRLIPGLPDEISLQILARMPRMGYLKAKMVSRSWKVAITGAELYRLRKELGVAEEWLYILMKTADDQKLVWHAFDPVSNQWQRLPLMPGISHSRGECRSGRVYGLGLGDLVSAGISIFDVIRGWLGQRELLGSIPFCGCAVGAADGCLYVLGGFSRASTMKCVWRYDPSVNSWQEVSPMSTGRAFCKTSLLNNKLYVVGDMLFSKSQALPTALADLLKPIATGVTSYRGKLYVSQSFYSWPFAVDVSGEIFDPETNSWEQMPTSMGEGWPARQVGTKLSTVIDGNLYALEPATSSNSSKIKMYDAQEDTWKVAIISGFCYKCVNELQKLYLSAMYICGCNLGNSVL</sequence>
<dbReference type="Pfam" id="PF01344">
    <property type="entry name" value="Kelch_1"/>
    <property type="match status" value="1"/>
</dbReference>
<dbReference type="SMART" id="SM00612">
    <property type="entry name" value="Kelch"/>
    <property type="match status" value="1"/>
</dbReference>
<dbReference type="SUPFAM" id="SSF81383">
    <property type="entry name" value="F-box domain"/>
    <property type="match status" value="1"/>
</dbReference>
<feature type="domain" description="F-box" evidence="4">
    <location>
        <begin position="43"/>
        <end position="89"/>
    </location>
</feature>
<feature type="region of interest" description="Disordered" evidence="3">
    <location>
        <begin position="1"/>
        <end position="33"/>
    </location>
</feature>
<evidence type="ECO:0000313" key="5">
    <source>
        <dbReference type="EMBL" id="CAD6266316.1"/>
    </source>
</evidence>
<comment type="caution">
    <text evidence="5">The sequence shown here is derived from an EMBL/GenBank/DDBJ whole genome shotgun (WGS) entry which is preliminary data.</text>
</comment>
<dbReference type="InterPro" id="IPR036047">
    <property type="entry name" value="F-box-like_dom_sf"/>
</dbReference>
<organism evidence="5 6">
    <name type="scientific">Miscanthus lutarioriparius</name>
    <dbReference type="NCBI Taxonomy" id="422564"/>
    <lineage>
        <taxon>Eukaryota</taxon>
        <taxon>Viridiplantae</taxon>
        <taxon>Streptophyta</taxon>
        <taxon>Embryophyta</taxon>
        <taxon>Tracheophyta</taxon>
        <taxon>Spermatophyta</taxon>
        <taxon>Magnoliopsida</taxon>
        <taxon>Liliopsida</taxon>
        <taxon>Poales</taxon>
        <taxon>Poaceae</taxon>
        <taxon>PACMAD clade</taxon>
        <taxon>Panicoideae</taxon>
        <taxon>Andropogonodae</taxon>
        <taxon>Andropogoneae</taxon>
        <taxon>Saccharinae</taxon>
        <taxon>Miscanthus</taxon>
    </lineage>
</organism>
<dbReference type="PANTHER" id="PTHR46344">
    <property type="entry name" value="OS02G0202900 PROTEIN"/>
    <property type="match status" value="1"/>
</dbReference>
<dbReference type="EMBL" id="CAJGYO010000013">
    <property type="protein sequence ID" value="CAD6266316.1"/>
    <property type="molecule type" value="Genomic_DNA"/>
</dbReference>
<dbReference type="OrthoDB" id="45365at2759"/>
<gene>
    <name evidence="5" type="ORF">NCGR_LOCUS49621</name>
</gene>
<dbReference type="InterPro" id="IPR015915">
    <property type="entry name" value="Kelch-typ_b-propeller"/>
</dbReference>
<dbReference type="SUPFAM" id="SSF117281">
    <property type="entry name" value="Kelch motif"/>
    <property type="match status" value="1"/>
</dbReference>
<dbReference type="CDD" id="cd22152">
    <property type="entry name" value="F-box_AtAFR-like"/>
    <property type="match status" value="1"/>
</dbReference>
<dbReference type="Gene3D" id="2.120.10.80">
    <property type="entry name" value="Kelch-type beta propeller"/>
    <property type="match status" value="1"/>
</dbReference>
<dbReference type="Proteomes" id="UP000604825">
    <property type="component" value="Unassembled WGS sequence"/>
</dbReference>
<dbReference type="InterPro" id="IPR006652">
    <property type="entry name" value="Kelch_1"/>
</dbReference>
<proteinExistence type="predicted"/>